<feature type="signal peptide" evidence="1">
    <location>
        <begin position="1"/>
        <end position="21"/>
    </location>
</feature>
<keyword evidence="4" id="KW-1185">Reference proteome</keyword>
<reference evidence="3 4" key="1">
    <citation type="submission" date="2018-06" db="EMBL/GenBank/DDBJ databases">
        <title>Mucibacter soli gen. nov., sp. nov., a new member of the family Chitinophagaceae producing mucin.</title>
        <authorList>
            <person name="Kim M.-K."/>
            <person name="Park S."/>
            <person name="Kim T.-S."/>
            <person name="Joung Y."/>
            <person name="Han J.-H."/>
            <person name="Kim S.B."/>
        </authorList>
    </citation>
    <scope>NUCLEOTIDE SEQUENCE [LARGE SCALE GENOMIC DNA]</scope>
    <source>
        <strain evidence="3 4">R1-15</strain>
    </source>
</reference>
<dbReference type="InterPro" id="IPR045619">
    <property type="entry name" value="DUF6443"/>
</dbReference>
<dbReference type="PANTHER" id="PTHR32305:SF15">
    <property type="entry name" value="PROTEIN RHSA-RELATED"/>
    <property type="match status" value="1"/>
</dbReference>
<proteinExistence type="predicted"/>
<dbReference type="InterPro" id="IPR050708">
    <property type="entry name" value="T6SS_VgrG/RHS"/>
</dbReference>
<feature type="domain" description="DUF6443" evidence="2">
    <location>
        <begin position="64"/>
        <end position="190"/>
    </location>
</feature>
<gene>
    <name evidence="3" type="ORF">DN068_01040</name>
</gene>
<organism evidence="3 4">
    <name type="scientific">Taibaiella soli</name>
    <dbReference type="NCBI Taxonomy" id="1649169"/>
    <lineage>
        <taxon>Bacteria</taxon>
        <taxon>Pseudomonadati</taxon>
        <taxon>Bacteroidota</taxon>
        <taxon>Chitinophagia</taxon>
        <taxon>Chitinophagales</taxon>
        <taxon>Chitinophagaceae</taxon>
        <taxon>Taibaiella</taxon>
    </lineage>
</organism>
<keyword evidence="1" id="KW-0732">Signal</keyword>
<protein>
    <recommendedName>
        <fullName evidence="2">DUF6443 domain-containing protein</fullName>
    </recommendedName>
</protein>
<evidence type="ECO:0000313" key="3">
    <source>
        <dbReference type="EMBL" id="PZF74813.1"/>
    </source>
</evidence>
<dbReference type="RefSeq" id="WP_110997019.1">
    <property type="nucleotide sequence ID" value="NZ_QKTW01000002.1"/>
</dbReference>
<dbReference type="Pfam" id="PF20041">
    <property type="entry name" value="DUF6443"/>
    <property type="match status" value="1"/>
</dbReference>
<feature type="chain" id="PRO_5015886363" description="DUF6443 domain-containing protein" evidence="1">
    <location>
        <begin position="22"/>
        <end position="1536"/>
    </location>
</feature>
<dbReference type="InterPro" id="IPR022385">
    <property type="entry name" value="Rhs_assc_core"/>
</dbReference>
<sequence length="1536" mass="169709">MNNKYFLAFCLLWACIYNATAQNLPNLSITGVPGTSTPIVIPSAYNQNGNSQPYLFNYKRVFSPQVPLTNDAAIDKNTSTSQVLMSTQYYDGLGRTIQTVSRNKNIPQKNYVEIIDNRQSSTEYSFLPYGTGGTGGFQMSPFQDQKAFYDQLYTQEQSTSYSVKQHISSNSTRSLSVFSPGKSTAGQSRGLVTSSTLNSANDIVIWAIDPATQYPAKVGFYNAGQLARRVTTGSDGSNIEEFTDKEGKLICKRILVRIDSTNVSGVPPVDNGGLSINLLAGGVAQWIYTRYYNTTYYVYDRLGGLRFTLSPKATEKLKAANWQVSADIIENLSDYVVYDNNNRINLKHFAGENGGEEFVYDQKNRKVLSRNPKLLSAGKWAFVLYDALDRPTISGYVTNSNSRAAWQQLIDNGIGFYTPNDLENYIVFGNGEGTYPQTLYNCDIQSYVYYDNYNFSDPVLAALPYNASFFNGNLVSSVYSVVPTQSNRTRGFQTGAKIKVIKPSTAPTIPNVNDWIYAVTYYDDFGHVIQTASKNFVSGKDYVSSQYNFKGQLLRNIVYSENPLCTAKPSTTIVKDYLYANYSFKLSGVRQKIDNGDWVQISGYAYDDLGRVIRKALNAVESQSYDYDIAGRLTGINKSYAETGSTGSNTTFGESIKYDYGFTNPLYNGNISGIVWKGPGAAPQKAYGYQYDLSGRMVQADYSEYNSPNAYSLAYWNNVKSDYSEKGIQYDANGNITALKRYGQVAVNNVIQPQLIDDLNFHYRLGDLSNQFDYTTDNVTNQTLTDYDFKDKGSSAVDYVYDPNGNLISDDNKKINIGYNVLNKAEQINFVNTGDYIRYVYDASGNKLMELYYIAGAKYDFKYLPSLVYKSDALQMLRHDEGYCLLNANNNFDYYYYVRDHLGNTRNVLQAYQAPISRQYLADHEIASANLENVIFSNIDLVRGDKPGSTDPNDTKAVILDANDPNKRVGTAILLQVMAGDQFNLAADAYYEKANNGNPIPPDQVLSSLIGTLTAGSGGIGATEAGQSERLINQMFTPENYLGVYSDLVQSVTDPALPQAYLNYIAFDENFKIIPEQSGAIQLSGDPGAWHTIGTPAPLTASRNGYLSVFLSSQSPVIQPVFDKFRVTLTRGNLVDENHYYPFGLTVNLASQSSIYNRYLFLGNMLDKTNGLHLYDFNARQYDPQVGRFLSIDPLHEYNNGYIYSKNNPVVFQDKTGLKGSESVWNSGVGLTYCWGASGVYGGGAAGFSLDADQRRAGNNAFWTTVGHVAMGVGGAILTGGLTEGEAAYVAAQNEARAAAEAAAFREGAESVASSVARLGGLPGGALRGQAERIMATNALGPIETALSDYSGTASGKFLTEYSAVMNTASATGDAVKPVAAIETKSMSLLNDDYTAFNEALKTGHKQAGAIQNLSSSSMVSFESGRSNLAFGIGDDLFKFAESKGFDTYRNFSVGFQQDKILEAMESYDNIHFNTTGFSRYKFSKFDPGGILNYRNYTNWEMHTIMNDPFLLNKTTFYKSVDDSYQIISDYNPYFK</sequence>
<dbReference type="OrthoDB" id="976756at2"/>
<comment type="caution">
    <text evidence="3">The sequence shown here is derived from an EMBL/GenBank/DDBJ whole genome shotgun (WGS) entry which is preliminary data.</text>
</comment>
<dbReference type="Proteomes" id="UP000248745">
    <property type="component" value="Unassembled WGS sequence"/>
</dbReference>
<evidence type="ECO:0000259" key="2">
    <source>
        <dbReference type="Pfam" id="PF20041"/>
    </source>
</evidence>
<dbReference type="Gene3D" id="2.180.10.10">
    <property type="entry name" value="RHS repeat-associated core"/>
    <property type="match status" value="2"/>
</dbReference>
<name>A0A2W2C3W6_9BACT</name>
<evidence type="ECO:0000313" key="4">
    <source>
        <dbReference type="Proteomes" id="UP000248745"/>
    </source>
</evidence>
<dbReference type="EMBL" id="QKTW01000002">
    <property type="protein sequence ID" value="PZF74813.1"/>
    <property type="molecule type" value="Genomic_DNA"/>
</dbReference>
<dbReference type="NCBIfam" id="TIGR03696">
    <property type="entry name" value="Rhs_assc_core"/>
    <property type="match status" value="1"/>
</dbReference>
<evidence type="ECO:0000256" key="1">
    <source>
        <dbReference type="SAM" id="SignalP"/>
    </source>
</evidence>
<accession>A0A2W2C3W6</accession>
<dbReference type="PANTHER" id="PTHR32305">
    <property type="match status" value="1"/>
</dbReference>